<evidence type="ECO:0000256" key="3">
    <source>
        <dbReference type="ARBA" id="ARBA00022840"/>
    </source>
</evidence>
<evidence type="ECO:0000259" key="4">
    <source>
        <dbReference type="PROSITE" id="PS50893"/>
    </source>
</evidence>
<gene>
    <name evidence="5" type="ORF">SAMN05421753_102119</name>
</gene>
<evidence type="ECO:0000256" key="1">
    <source>
        <dbReference type="ARBA" id="ARBA00022448"/>
    </source>
</evidence>
<dbReference type="STRING" id="1576369.SAMN05421753_102119"/>
<dbReference type="GO" id="GO:0005524">
    <property type="term" value="F:ATP binding"/>
    <property type="evidence" value="ECO:0007669"/>
    <property type="project" value="UniProtKB-KW"/>
</dbReference>
<dbReference type="SUPFAM" id="SSF52540">
    <property type="entry name" value="P-loop containing nucleoside triphosphate hydrolases"/>
    <property type="match status" value="1"/>
</dbReference>
<dbReference type="InterPro" id="IPR017871">
    <property type="entry name" value="ABC_transporter-like_CS"/>
</dbReference>
<dbReference type="PROSITE" id="PS50893">
    <property type="entry name" value="ABC_TRANSPORTER_2"/>
    <property type="match status" value="1"/>
</dbReference>
<dbReference type="SMART" id="SM00382">
    <property type="entry name" value="AAA"/>
    <property type="match status" value="1"/>
</dbReference>
<accession>A0A1I3C5J8</accession>
<dbReference type="OrthoDB" id="9802264at2"/>
<dbReference type="PANTHER" id="PTHR42781">
    <property type="entry name" value="SPERMIDINE/PUTRESCINE IMPORT ATP-BINDING PROTEIN POTA"/>
    <property type="match status" value="1"/>
</dbReference>
<dbReference type="InterPro" id="IPR050093">
    <property type="entry name" value="ABC_SmlMolc_Importer"/>
</dbReference>
<evidence type="ECO:0000256" key="2">
    <source>
        <dbReference type="ARBA" id="ARBA00022741"/>
    </source>
</evidence>
<dbReference type="RefSeq" id="WP_092047817.1">
    <property type="nucleotide sequence ID" value="NZ_FOQD01000002.1"/>
</dbReference>
<evidence type="ECO:0000313" key="6">
    <source>
        <dbReference type="Proteomes" id="UP000199518"/>
    </source>
</evidence>
<evidence type="ECO:0000313" key="5">
    <source>
        <dbReference type="EMBL" id="SFH69770.1"/>
    </source>
</evidence>
<dbReference type="Gene3D" id="3.40.50.300">
    <property type="entry name" value="P-loop containing nucleotide triphosphate hydrolases"/>
    <property type="match status" value="1"/>
</dbReference>
<keyword evidence="1" id="KW-0813">Transport</keyword>
<keyword evidence="2" id="KW-0547">Nucleotide-binding</keyword>
<dbReference type="Proteomes" id="UP000199518">
    <property type="component" value="Unassembled WGS sequence"/>
</dbReference>
<name>A0A1I3C5J8_9PLAN</name>
<dbReference type="InterPro" id="IPR003439">
    <property type="entry name" value="ABC_transporter-like_ATP-bd"/>
</dbReference>
<proteinExistence type="predicted"/>
<keyword evidence="3 5" id="KW-0067">ATP-binding</keyword>
<dbReference type="InterPro" id="IPR003593">
    <property type="entry name" value="AAA+_ATPase"/>
</dbReference>
<protein>
    <submittedName>
        <fullName evidence="5">Molybdate/tungstate transport system ATP-binding protein</fullName>
    </submittedName>
</protein>
<dbReference type="InterPro" id="IPR027417">
    <property type="entry name" value="P-loop_NTPase"/>
</dbReference>
<reference evidence="6" key="1">
    <citation type="submission" date="2016-10" db="EMBL/GenBank/DDBJ databases">
        <authorList>
            <person name="Varghese N."/>
            <person name="Submissions S."/>
        </authorList>
    </citation>
    <scope>NUCLEOTIDE SEQUENCE [LARGE SCALE GENOMIC DNA]</scope>
    <source>
        <strain evidence="6">DSM 26348</strain>
    </source>
</reference>
<dbReference type="Pfam" id="PF00005">
    <property type="entry name" value="ABC_tran"/>
    <property type="match status" value="1"/>
</dbReference>
<organism evidence="5 6">
    <name type="scientific">Planctomicrobium piriforme</name>
    <dbReference type="NCBI Taxonomy" id="1576369"/>
    <lineage>
        <taxon>Bacteria</taxon>
        <taxon>Pseudomonadati</taxon>
        <taxon>Planctomycetota</taxon>
        <taxon>Planctomycetia</taxon>
        <taxon>Planctomycetales</taxon>
        <taxon>Planctomycetaceae</taxon>
        <taxon>Planctomicrobium</taxon>
    </lineage>
</organism>
<dbReference type="GO" id="GO:0016887">
    <property type="term" value="F:ATP hydrolysis activity"/>
    <property type="evidence" value="ECO:0007669"/>
    <property type="project" value="InterPro"/>
</dbReference>
<dbReference type="PROSITE" id="PS00211">
    <property type="entry name" value="ABC_TRANSPORTER_1"/>
    <property type="match status" value="1"/>
</dbReference>
<dbReference type="EMBL" id="FOQD01000002">
    <property type="protein sequence ID" value="SFH69770.1"/>
    <property type="molecule type" value="Genomic_DNA"/>
</dbReference>
<dbReference type="PANTHER" id="PTHR42781:SF4">
    <property type="entry name" value="SPERMIDINE_PUTRESCINE IMPORT ATP-BINDING PROTEIN POTA"/>
    <property type="match status" value="1"/>
</dbReference>
<sequence>MIELRDISLRLGAFEISGLNWSVPTGAYSVLMGQTGAGKTTLLEIICGLRRPATGSVLIHDRDVTQSAPGERQVGYVPQDLALFPTMTVRQHLEFALRLRRWTKERQIQRVNELAEWLKIGPLLERNVLNLSGGEAQRVALGRAISFYPEVVLLDEPLSALDEASRARLQTLLKELQRKTQTTFLHVTHSGDEARALADRIFVMENGRVRDEA</sequence>
<feature type="domain" description="ABC transporter" evidence="4">
    <location>
        <begin position="2"/>
        <end position="213"/>
    </location>
</feature>
<dbReference type="AlphaFoldDB" id="A0A1I3C5J8"/>
<keyword evidence="6" id="KW-1185">Reference proteome</keyword>